<dbReference type="GO" id="GO:0035175">
    <property type="term" value="F:histone H3S10 kinase activity"/>
    <property type="evidence" value="ECO:0007669"/>
    <property type="project" value="EnsemblFungi"/>
</dbReference>
<dbReference type="InterPro" id="IPR000719">
    <property type="entry name" value="Prot_kinase_dom"/>
</dbReference>
<dbReference type="CDD" id="cd14007">
    <property type="entry name" value="STKc_Aurora"/>
    <property type="match status" value="1"/>
</dbReference>
<feature type="active site" description="Proton acceptor" evidence="10">
    <location>
        <position position="322"/>
    </location>
</feature>
<keyword evidence="4 15" id="KW-0808">Transferase</keyword>
<dbReference type="GO" id="GO:0010971">
    <property type="term" value="P:positive regulation of G2/M transition of mitotic cell cycle"/>
    <property type="evidence" value="ECO:0007669"/>
    <property type="project" value="EnsemblFungi"/>
</dbReference>
<feature type="binding site" evidence="11 13">
    <location>
        <position position="228"/>
    </location>
    <ligand>
        <name>ATP</name>
        <dbReference type="ChEBI" id="CHEBI:30616"/>
    </ligand>
</feature>
<feature type="compositionally biased region" description="Low complexity" evidence="16">
    <location>
        <begin position="75"/>
        <end position="86"/>
    </location>
</feature>
<keyword evidence="7 11" id="KW-0067">ATP-binding</keyword>
<dbReference type="FunCoup" id="A0A0L0HLM2">
    <property type="interactions" value="429"/>
</dbReference>
<dbReference type="GO" id="GO:1990758">
    <property type="term" value="P:mitotic sister chromatid biorientation"/>
    <property type="evidence" value="ECO:0007669"/>
    <property type="project" value="EnsemblFungi"/>
</dbReference>
<dbReference type="GO" id="GO:0051316">
    <property type="term" value="P:attachment of meiotic spindle microtubules to kinetochore"/>
    <property type="evidence" value="ECO:0007669"/>
    <property type="project" value="EnsemblFungi"/>
</dbReference>
<dbReference type="GO" id="GO:0140602">
    <property type="term" value="C:nucleolar peripheral inclusion body"/>
    <property type="evidence" value="ECO:0007669"/>
    <property type="project" value="EnsemblFungi"/>
</dbReference>
<protein>
    <recommendedName>
        <fullName evidence="2 15">Aurora kinase</fullName>
        <ecNumber evidence="1 15">2.7.11.1</ecNumber>
    </recommendedName>
</protein>
<evidence type="ECO:0000313" key="19">
    <source>
        <dbReference type="Proteomes" id="UP000053201"/>
    </source>
</evidence>
<evidence type="ECO:0000256" key="13">
    <source>
        <dbReference type="PROSITE-ProRule" id="PRU10141"/>
    </source>
</evidence>
<evidence type="ECO:0000256" key="14">
    <source>
        <dbReference type="RuleBase" id="RU000304"/>
    </source>
</evidence>
<dbReference type="GO" id="GO:0033316">
    <property type="term" value="P:meiotic spindle assembly checkpoint signaling"/>
    <property type="evidence" value="ECO:0007669"/>
    <property type="project" value="EnsemblFungi"/>
</dbReference>
<evidence type="ECO:0000256" key="1">
    <source>
        <dbReference type="ARBA" id="ARBA00012513"/>
    </source>
</evidence>
<gene>
    <name evidence="18" type="ORF">SPPG_03591</name>
</gene>
<evidence type="ECO:0000256" key="5">
    <source>
        <dbReference type="ARBA" id="ARBA00022741"/>
    </source>
</evidence>
<proteinExistence type="inferred from homology"/>
<dbReference type="GO" id="GO:1990385">
    <property type="term" value="C:meiotic spindle midzone"/>
    <property type="evidence" value="ECO:0007669"/>
    <property type="project" value="EnsemblFungi"/>
</dbReference>
<reference evidence="18 19" key="1">
    <citation type="submission" date="2009-08" db="EMBL/GenBank/DDBJ databases">
        <title>The Genome Sequence of Spizellomyces punctatus strain DAOM BR117.</title>
        <authorList>
            <consortium name="The Broad Institute Genome Sequencing Platform"/>
            <person name="Russ C."/>
            <person name="Cuomo C."/>
            <person name="Shea T."/>
            <person name="Young S.K."/>
            <person name="Zeng Q."/>
            <person name="Koehrsen M."/>
            <person name="Haas B."/>
            <person name="Borodovsky M."/>
            <person name="Guigo R."/>
            <person name="Alvarado L."/>
            <person name="Berlin A."/>
            <person name="Bochicchio J."/>
            <person name="Borenstein D."/>
            <person name="Chapman S."/>
            <person name="Chen Z."/>
            <person name="Engels R."/>
            <person name="Freedman E."/>
            <person name="Gellesch M."/>
            <person name="Goldberg J."/>
            <person name="Griggs A."/>
            <person name="Gujja S."/>
            <person name="Heiman D."/>
            <person name="Hepburn T."/>
            <person name="Howarth C."/>
            <person name="Jen D."/>
            <person name="Larson L."/>
            <person name="Lewis B."/>
            <person name="Mehta T."/>
            <person name="Park D."/>
            <person name="Pearson M."/>
            <person name="Roberts A."/>
            <person name="Saif S."/>
            <person name="Shenoy N."/>
            <person name="Sisk P."/>
            <person name="Stolte C."/>
            <person name="Sykes S."/>
            <person name="Thomson T."/>
            <person name="Walk T."/>
            <person name="White J."/>
            <person name="Yandava C."/>
            <person name="Burger G."/>
            <person name="Gray M.W."/>
            <person name="Holland P.W.H."/>
            <person name="King N."/>
            <person name="Lang F.B.F."/>
            <person name="Roger A.J."/>
            <person name="Ruiz-Trillo I."/>
            <person name="Lander E."/>
            <person name="Nusbaum C."/>
        </authorList>
    </citation>
    <scope>NUCLEOTIDE SEQUENCE [LARGE SCALE GENOMIC DNA]</scope>
    <source>
        <strain evidence="18 19">DAOM BR117</strain>
    </source>
</reference>
<evidence type="ECO:0000256" key="11">
    <source>
        <dbReference type="PIRSR" id="PIRSR630616-2"/>
    </source>
</evidence>
<evidence type="ECO:0000256" key="16">
    <source>
        <dbReference type="SAM" id="MobiDB-lite"/>
    </source>
</evidence>
<feature type="compositionally biased region" description="Low complexity" evidence="16">
    <location>
        <begin position="124"/>
        <end position="133"/>
    </location>
</feature>
<dbReference type="GO" id="GO:0005524">
    <property type="term" value="F:ATP binding"/>
    <property type="evidence" value="ECO:0007669"/>
    <property type="project" value="UniProtKB-UniRule"/>
</dbReference>
<dbReference type="VEuPathDB" id="FungiDB:SPPG_03591"/>
<feature type="compositionally biased region" description="Polar residues" evidence="16">
    <location>
        <begin position="87"/>
        <end position="100"/>
    </location>
</feature>
<dbReference type="FunFam" id="1.10.510.10:FF:000235">
    <property type="entry name" value="Serine/threonine-protein kinase ark1"/>
    <property type="match status" value="1"/>
</dbReference>
<dbReference type="GO" id="GO:0032133">
    <property type="term" value="C:chromosome passenger complex"/>
    <property type="evidence" value="ECO:0007669"/>
    <property type="project" value="EnsemblFungi"/>
</dbReference>
<dbReference type="PROSITE" id="PS00107">
    <property type="entry name" value="PROTEIN_KINASE_ATP"/>
    <property type="match status" value="1"/>
</dbReference>
<evidence type="ECO:0000313" key="18">
    <source>
        <dbReference type="EMBL" id="KND01800.1"/>
    </source>
</evidence>
<dbReference type="InterPro" id="IPR017441">
    <property type="entry name" value="Protein_kinase_ATP_BS"/>
</dbReference>
<dbReference type="SUPFAM" id="SSF56112">
    <property type="entry name" value="Protein kinase-like (PK-like)"/>
    <property type="match status" value="1"/>
</dbReference>
<dbReference type="FunFam" id="3.30.200.20:FF:000042">
    <property type="entry name" value="Aurora kinase A"/>
    <property type="match status" value="1"/>
</dbReference>
<evidence type="ECO:0000256" key="8">
    <source>
        <dbReference type="ARBA" id="ARBA00047899"/>
    </source>
</evidence>
<keyword evidence="19" id="KW-1185">Reference proteome</keyword>
<dbReference type="InterPro" id="IPR011009">
    <property type="entry name" value="Kinase-like_dom_sf"/>
</dbReference>
<evidence type="ECO:0000256" key="2">
    <source>
        <dbReference type="ARBA" id="ARBA00021157"/>
    </source>
</evidence>
<dbReference type="PANTHER" id="PTHR24350">
    <property type="entry name" value="SERINE/THREONINE-PROTEIN KINASE IAL-RELATED"/>
    <property type="match status" value="1"/>
</dbReference>
<feature type="binding site" evidence="11">
    <location>
        <begin position="326"/>
        <end position="327"/>
    </location>
    <ligand>
        <name>ATP</name>
        <dbReference type="ChEBI" id="CHEBI:30616"/>
    </ligand>
</feature>
<dbReference type="InterPro" id="IPR030616">
    <property type="entry name" value="Aur-like"/>
</dbReference>
<dbReference type="Gene3D" id="1.10.510.10">
    <property type="entry name" value="Transferase(Phosphotransferase) domain 1"/>
    <property type="match status" value="1"/>
</dbReference>
<feature type="binding site" evidence="11">
    <location>
        <position position="209"/>
    </location>
    <ligand>
        <name>ATP</name>
        <dbReference type="ChEBI" id="CHEBI:30616"/>
    </ligand>
</feature>
<dbReference type="PROSITE" id="PS00108">
    <property type="entry name" value="PROTEIN_KINASE_ST"/>
    <property type="match status" value="1"/>
</dbReference>
<evidence type="ECO:0000256" key="15">
    <source>
        <dbReference type="RuleBase" id="RU367134"/>
    </source>
</evidence>
<dbReference type="Gene3D" id="3.30.200.20">
    <property type="entry name" value="Phosphorylase Kinase, domain 1"/>
    <property type="match status" value="1"/>
</dbReference>
<accession>A0A0L0HLM2</accession>
<evidence type="ECO:0000256" key="4">
    <source>
        <dbReference type="ARBA" id="ARBA00022679"/>
    </source>
</evidence>
<dbReference type="GeneID" id="27687097"/>
<feature type="cross-link" description="Glycyl lysine isopeptide (Lys-Gly) (interchain with G-Cter in SUMO2)" evidence="12">
    <location>
        <position position="324"/>
    </location>
</feature>
<feature type="binding site" evidence="11">
    <location>
        <position position="340"/>
    </location>
    <ligand>
        <name>ATP</name>
        <dbReference type="ChEBI" id="CHEBI:30616"/>
    </ligand>
</feature>
<evidence type="ECO:0000259" key="17">
    <source>
        <dbReference type="PROSITE" id="PS50011"/>
    </source>
</evidence>
<organism evidence="18 19">
    <name type="scientific">Spizellomyces punctatus (strain DAOM BR117)</name>
    <dbReference type="NCBI Taxonomy" id="645134"/>
    <lineage>
        <taxon>Eukaryota</taxon>
        <taxon>Fungi</taxon>
        <taxon>Fungi incertae sedis</taxon>
        <taxon>Chytridiomycota</taxon>
        <taxon>Chytridiomycota incertae sedis</taxon>
        <taxon>Chytridiomycetes</taxon>
        <taxon>Spizellomycetales</taxon>
        <taxon>Spizellomycetaceae</taxon>
        <taxon>Spizellomyces</taxon>
    </lineage>
</organism>
<name>A0A0L0HLM2_SPIPD</name>
<dbReference type="STRING" id="645134.A0A0L0HLM2"/>
<comment type="catalytic activity">
    <reaction evidence="9 15">
        <text>L-seryl-[protein] + ATP = O-phospho-L-seryl-[protein] + ADP + H(+)</text>
        <dbReference type="Rhea" id="RHEA:17989"/>
        <dbReference type="Rhea" id="RHEA-COMP:9863"/>
        <dbReference type="Rhea" id="RHEA-COMP:11604"/>
        <dbReference type="ChEBI" id="CHEBI:15378"/>
        <dbReference type="ChEBI" id="CHEBI:29999"/>
        <dbReference type="ChEBI" id="CHEBI:30616"/>
        <dbReference type="ChEBI" id="CHEBI:83421"/>
        <dbReference type="ChEBI" id="CHEBI:456216"/>
        <dbReference type="EC" id="2.7.11.1"/>
    </reaction>
</comment>
<dbReference type="InterPro" id="IPR008271">
    <property type="entry name" value="Ser/Thr_kinase_AS"/>
</dbReference>
<dbReference type="AlphaFoldDB" id="A0A0L0HLM2"/>
<dbReference type="InParanoid" id="A0A0L0HLM2"/>
<dbReference type="EMBL" id="KQ257454">
    <property type="protein sequence ID" value="KND01800.1"/>
    <property type="molecule type" value="Genomic_DNA"/>
</dbReference>
<dbReference type="RefSeq" id="XP_016609839.1">
    <property type="nucleotide sequence ID" value="XM_016751852.1"/>
</dbReference>
<comment type="similarity">
    <text evidence="15">Belongs to the protein kinase superfamily. Ser/Thr protein kinase family. Aurora subfamily.</text>
</comment>
<feature type="binding site" evidence="11">
    <location>
        <begin position="277"/>
        <end position="279"/>
    </location>
    <ligand>
        <name>ATP</name>
        <dbReference type="ChEBI" id="CHEBI:30616"/>
    </ligand>
</feature>
<dbReference type="GO" id="GO:0090267">
    <property type="term" value="P:positive regulation of mitotic cell cycle spindle assembly checkpoint"/>
    <property type="evidence" value="ECO:0007669"/>
    <property type="project" value="EnsemblFungi"/>
</dbReference>
<keyword evidence="3 14" id="KW-0723">Serine/threonine-protein kinase</keyword>
<sequence>MSYNGSSIRSLETQMRATTLKDKEQTAPKVVRQGLTKSSAAPLRVPLTKQAMAGRPTTEIAPLKRSNLSNLKPHPTTAATGSPTGTKYSTANRLNATQSVVDGKGVRAKPPQTSQRPPQAQKENAAPNTAATTAGVKVATPPTPKMVKFNETVQMRSPERVPESKQNSVLLNQSIYPQASSVSDGSTHPSGRKWSLNDFDVGRALGKGKFGRVYLAREKRSGFVVALKILFKSELANAKVEKQLRREIEIQSHLRHTHILRLFGYFYDAKRVYLILEYAAKGELYKQLSKYGRFSERRASKYIAQMANALGYLHKKNVIHRDIKPENLLLGMKGELKIADFGWSVHAPNTRRQTLCGTLDYLPPEMVEGRDHGRNVDLWSLGVLCYEFLVGVPPFEDQTSYRATYKRIAQVDLRIPDYVSAEAKDLISGLLRYNPDERLPLEHVLRHPWLVRYNTARELGIPAEEGLQLGCLEEEEEQK</sequence>
<dbReference type="GO" id="GO:1902115">
    <property type="term" value="P:regulation of organelle assembly"/>
    <property type="evidence" value="ECO:0007669"/>
    <property type="project" value="UniProtKB-ARBA"/>
</dbReference>
<feature type="region of interest" description="Disordered" evidence="16">
    <location>
        <begin position="1"/>
        <end position="133"/>
    </location>
</feature>
<dbReference type="GO" id="GO:1990023">
    <property type="term" value="C:mitotic spindle midzone"/>
    <property type="evidence" value="ECO:0007669"/>
    <property type="project" value="EnsemblFungi"/>
</dbReference>
<keyword evidence="5 11" id="KW-0547">Nucleotide-binding</keyword>
<dbReference type="EC" id="2.7.11.1" evidence="1 15"/>
<comment type="catalytic activity">
    <reaction evidence="8 15">
        <text>L-threonyl-[protein] + ATP = O-phospho-L-threonyl-[protein] + ADP + H(+)</text>
        <dbReference type="Rhea" id="RHEA:46608"/>
        <dbReference type="Rhea" id="RHEA-COMP:11060"/>
        <dbReference type="Rhea" id="RHEA-COMP:11605"/>
        <dbReference type="ChEBI" id="CHEBI:15378"/>
        <dbReference type="ChEBI" id="CHEBI:30013"/>
        <dbReference type="ChEBI" id="CHEBI:30616"/>
        <dbReference type="ChEBI" id="CHEBI:61977"/>
        <dbReference type="ChEBI" id="CHEBI:456216"/>
        <dbReference type="EC" id="2.7.11.1"/>
    </reaction>
</comment>
<feature type="domain" description="Protein kinase" evidence="17">
    <location>
        <begin position="199"/>
        <end position="450"/>
    </location>
</feature>
<dbReference type="eggNOG" id="KOG0580">
    <property type="taxonomic scope" value="Eukaryota"/>
</dbReference>
<dbReference type="GO" id="GO:0000939">
    <property type="term" value="C:inner kinetochore"/>
    <property type="evidence" value="ECO:0007669"/>
    <property type="project" value="EnsemblFungi"/>
</dbReference>
<dbReference type="Proteomes" id="UP000053201">
    <property type="component" value="Unassembled WGS sequence"/>
</dbReference>
<evidence type="ECO:0000256" key="9">
    <source>
        <dbReference type="ARBA" id="ARBA00048679"/>
    </source>
</evidence>
<dbReference type="OMA" id="KFPWQKL"/>
<dbReference type="OrthoDB" id="377346at2759"/>
<evidence type="ECO:0000256" key="3">
    <source>
        <dbReference type="ARBA" id="ARBA00022527"/>
    </source>
</evidence>
<dbReference type="GO" id="GO:1902412">
    <property type="term" value="P:regulation of mitotic cytokinesis"/>
    <property type="evidence" value="ECO:0007669"/>
    <property type="project" value="EnsemblFungi"/>
</dbReference>
<dbReference type="PROSITE" id="PS50011">
    <property type="entry name" value="PROTEIN_KINASE_DOM"/>
    <property type="match status" value="1"/>
</dbReference>
<evidence type="ECO:0000256" key="12">
    <source>
        <dbReference type="PIRSR" id="PIRSR630616-3"/>
    </source>
</evidence>
<dbReference type="GO" id="GO:1905824">
    <property type="term" value="P:positive regulation of mitotic sister chromatid arm separation"/>
    <property type="evidence" value="ECO:0007669"/>
    <property type="project" value="EnsemblFungi"/>
</dbReference>
<feature type="compositionally biased region" description="Polar residues" evidence="16">
    <location>
        <begin position="111"/>
        <end position="122"/>
    </location>
</feature>
<dbReference type="SMART" id="SM00220">
    <property type="entry name" value="S_TKc"/>
    <property type="match status" value="1"/>
</dbReference>
<dbReference type="Pfam" id="PF00069">
    <property type="entry name" value="Pkinase"/>
    <property type="match status" value="1"/>
</dbReference>
<dbReference type="GO" id="GO:0000781">
    <property type="term" value="C:chromosome, telomeric region"/>
    <property type="evidence" value="ECO:0007669"/>
    <property type="project" value="EnsemblFungi"/>
</dbReference>
<dbReference type="GO" id="GO:0120110">
    <property type="term" value="P:interphase mitotic telomere clustering"/>
    <property type="evidence" value="ECO:0007669"/>
    <property type="project" value="EnsemblFungi"/>
</dbReference>
<evidence type="ECO:0000256" key="6">
    <source>
        <dbReference type="ARBA" id="ARBA00022777"/>
    </source>
</evidence>
<dbReference type="GO" id="GO:1903380">
    <property type="term" value="P:positive regulation of mitotic chromosome condensation"/>
    <property type="evidence" value="ECO:0007669"/>
    <property type="project" value="EnsemblFungi"/>
</dbReference>
<keyword evidence="6 15" id="KW-0418">Kinase</keyword>
<dbReference type="GO" id="GO:0140429">
    <property type="term" value="P:positive regulation of mitotic sister chromatid biorientation"/>
    <property type="evidence" value="ECO:0007669"/>
    <property type="project" value="EnsemblFungi"/>
</dbReference>
<dbReference type="GO" id="GO:1904967">
    <property type="term" value="P:regulation of spindle attachment to meiosis I kinetochore"/>
    <property type="evidence" value="ECO:0007669"/>
    <property type="project" value="EnsemblFungi"/>
</dbReference>
<evidence type="ECO:0000256" key="7">
    <source>
        <dbReference type="ARBA" id="ARBA00022840"/>
    </source>
</evidence>
<evidence type="ECO:0000256" key="10">
    <source>
        <dbReference type="PIRSR" id="PIRSR630616-1"/>
    </source>
</evidence>
<feature type="compositionally biased region" description="Polar residues" evidence="16">
    <location>
        <begin position="1"/>
        <end position="17"/>
    </location>
</feature>
<dbReference type="GO" id="GO:0007094">
    <property type="term" value="P:mitotic spindle assembly checkpoint signaling"/>
    <property type="evidence" value="ECO:0007669"/>
    <property type="project" value="EnsemblFungi"/>
</dbReference>